<protein>
    <submittedName>
        <fullName evidence="1">Uncharacterized protein</fullName>
    </submittedName>
</protein>
<proteinExistence type="predicted"/>
<name>A0A382WXB9_9ZZZZ</name>
<organism evidence="1">
    <name type="scientific">marine metagenome</name>
    <dbReference type="NCBI Taxonomy" id="408172"/>
    <lineage>
        <taxon>unclassified sequences</taxon>
        <taxon>metagenomes</taxon>
        <taxon>ecological metagenomes</taxon>
    </lineage>
</organism>
<dbReference type="EMBL" id="UINC01162896">
    <property type="protein sequence ID" value="SVD62898.1"/>
    <property type="molecule type" value="Genomic_DNA"/>
</dbReference>
<accession>A0A382WXB9</accession>
<dbReference type="AlphaFoldDB" id="A0A382WXB9"/>
<feature type="non-terminal residue" evidence="1">
    <location>
        <position position="275"/>
    </location>
</feature>
<feature type="non-terminal residue" evidence="1">
    <location>
        <position position="1"/>
    </location>
</feature>
<gene>
    <name evidence="1" type="ORF">METZ01_LOCUS415752</name>
</gene>
<reference evidence="1" key="1">
    <citation type="submission" date="2018-05" db="EMBL/GenBank/DDBJ databases">
        <authorList>
            <person name="Lanie J.A."/>
            <person name="Ng W.-L."/>
            <person name="Kazmierczak K.M."/>
            <person name="Andrzejewski T.M."/>
            <person name="Davidsen T.M."/>
            <person name="Wayne K.J."/>
            <person name="Tettelin H."/>
            <person name="Glass J.I."/>
            <person name="Rusch D."/>
            <person name="Podicherti R."/>
            <person name="Tsui H.-C.T."/>
            <person name="Winkler M.E."/>
        </authorList>
    </citation>
    <scope>NUCLEOTIDE SEQUENCE</scope>
</reference>
<evidence type="ECO:0000313" key="1">
    <source>
        <dbReference type="EMBL" id="SVD62898.1"/>
    </source>
</evidence>
<sequence>YATYYFDFDGDELGAGEGIVVCNNLEYEGWVTNDDDTDDDCTSNVHDCAGVCDGNSLEDNCGTCDNAPDNDCVQDCDGEWGGDLVDDECGVCGGDNTTCADCNAAPNGDAVLDMCGNCDNIPENDCVQDCAGEWGGNAEIETYYFDFDNDGLGAGESFTACNNLQYDGWVSNGDDTDDDCTSNVHDCADVCDGDSWISDCGCVADGNSGDECDDCNDDPYGIAEEDSCGVCSGGNTGHVADSDLDDCGVCNGNNADNLGCGCFEPGPSGCDNTCG</sequence>